<dbReference type="EMBL" id="WMZR01000016">
    <property type="protein sequence ID" value="MTS52291.1"/>
    <property type="molecule type" value="Genomic_DNA"/>
</dbReference>
<evidence type="ECO:0000313" key="7">
    <source>
        <dbReference type="EMBL" id="MST92655.1"/>
    </source>
</evidence>
<evidence type="ECO:0000313" key="12">
    <source>
        <dbReference type="Proteomes" id="UP000449193"/>
    </source>
</evidence>
<dbReference type="GO" id="GO:0005829">
    <property type="term" value="C:cytosol"/>
    <property type="evidence" value="ECO:0007669"/>
    <property type="project" value="TreeGrafter"/>
</dbReference>
<dbReference type="SMART" id="SM00100">
    <property type="entry name" value="cNMP"/>
    <property type="match status" value="1"/>
</dbReference>
<reference evidence="12 13" key="2">
    <citation type="journal article" date="2019" name="Nat. Med.">
        <title>A library of human gut bacterial isolates paired with longitudinal multiomics data enables mechanistic microbiome research.</title>
        <authorList>
            <person name="Poyet M."/>
            <person name="Groussin M."/>
            <person name="Gibbons S.M."/>
            <person name="Avila-Pacheco J."/>
            <person name="Jiang X."/>
            <person name="Kearney S.M."/>
            <person name="Perrotta A.R."/>
            <person name="Berdy B."/>
            <person name="Zhao S."/>
            <person name="Lieberman T.D."/>
            <person name="Swanson P.K."/>
            <person name="Smith M."/>
            <person name="Roesemann S."/>
            <person name="Alexander J.E."/>
            <person name="Rich S.A."/>
            <person name="Livny J."/>
            <person name="Vlamakis H."/>
            <person name="Clish C."/>
            <person name="Bullock K."/>
            <person name="Deik A."/>
            <person name="Scott J."/>
            <person name="Pierce K.A."/>
            <person name="Xavier R.J."/>
            <person name="Alm E.J."/>
        </authorList>
    </citation>
    <scope>NUCLEOTIDE SEQUENCE [LARGE SCALE GENOMIC DNA]</scope>
    <source>
        <strain evidence="8 13">BIOML-A4</strain>
        <strain evidence="9 12">BIOML-A7</strain>
    </source>
</reference>
<dbReference type="SUPFAM" id="SSF51206">
    <property type="entry name" value="cAMP-binding domain-like"/>
    <property type="match status" value="1"/>
</dbReference>
<evidence type="ECO:0000313" key="10">
    <source>
        <dbReference type="Proteomes" id="UP000032483"/>
    </source>
</evidence>
<evidence type="ECO:0000313" key="8">
    <source>
        <dbReference type="EMBL" id="MTS27938.1"/>
    </source>
</evidence>
<protein>
    <submittedName>
        <fullName evidence="6">Crp/Fnr family transcriptional regulator</fullName>
    </submittedName>
    <submittedName>
        <fullName evidence="8">Cyclic nucleotide-binding domain-containing protein</fullName>
    </submittedName>
</protein>
<dbReference type="AlphaFoldDB" id="A0A0D8IZ56"/>
<organism evidence="6 10">
    <name type="scientific">Ruthenibacterium lactatiformans</name>
    <dbReference type="NCBI Taxonomy" id="1550024"/>
    <lineage>
        <taxon>Bacteria</taxon>
        <taxon>Bacillati</taxon>
        <taxon>Bacillota</taxon>
        <taxon>Clostridia</taxon>
        <taxon>Eubacteriales</taxon>
        <taxon>Oscillospiraceae</taxon>
        <taxon>Ruthenibacterium</taxon>
    </lineage>
</organism>
<evidence type="ECO:0000313" key="13">
    <source>
        <dbReference type="Proteomes" id="UP000472755"/>
    </source>
</evidence>
<dbReference type="GeneID" id="42858022"/>
<dbReference type="PANTHER" id="PTHR24567">
    <property type="entry name" value="CRP FAMILY TRANSCRIPTIONAL REGULATORY PROTEIN"/>
    <property type="match status" value="1"/>
</dbReference>
<dbReference type="GO" id="GO:0003700">
    <property type="term" value="F:DNA-binding transcription factor activity"/>
    <property type="evidence" value="ECO:0007669"/>
    <property type="project" value="TreeGrafter"/>
</dbReference>
<dbReference type="InterPro" id="IPR000595">
    <property type="entry name" value="cNMP-bd_dom"/>
</dbReference>
<name>A0A0D8IZ56_9FIRM</name>
<keyword evidence="1" id="KW-0805">Transcription regulation</keyword>
<keyword evidence="3" id="KW-0804">Transcription</keyword>
<proteinExistence type="predicted"/>
<dbReference type="CDD" id="cd00038">
    <property type="entry name" value="CAP_ED"/>
    <property type="match status" value="1"/>
</dbReference>
<keyword evidence="10" id="KW-1185">Reference proteome</keyword>
<feature type="domain" description="Cyclic nucleotide-binding" evidence="4">
    <location>
        <begin position="11"/>
        <end position="115"/>
    </location>
</feature>
<dbReference type="Proteomes" id="UP000472755">
    <property type="component" value="Unassembled WGS sequence"/>
</dbReference>
<gene>
    <name evidence="7" type="ORF">FYJ76_12060</name>
    <name evidence="9" type="ORF">GMD52_12160</name>
    <name evidence="8" type="ORF">GMD59_11650</name>
    <name evidence="6" type="ORF">TQ39_15795</name>
</gene>
<dbReference type="SUPFAM" id="SSF46785">
    <property type="entry name" value="Winged helix' DNA-binding domain"/>
    <property type="match status" value="1"/>
</dbReference>
<keyword evidence="2" id="KW-0238">DNA-binding</keyword>
<reference evidence="7 11" key="3">
    <citation type="submission" date="2019-08" db="EMBL/GenBank/DDBJ databases">
        <title>In-depth cultivation of the pig gut microbiome towards novel bacterial diversity and tailored functional studies.</title>
        <authorList>
            <person name="Wylensek D."/>
            <person name="Hitch T.C.A."/>
            <person name="Clavel T."/>
        </authorList>
    </citation>
    <scope>NUCLEOTIDE SEQUENCE [LARGE SCALE GENOMIC DNA]</scope>
    <source>
        <strain evidence="7 11">WCA3-601-WT-6J</strain>
    </source>
</reference>
<reference evidence="6" key="1">
    <citation type="submission" date="2015-02" db="EMBL/GenBank/DDBJ databases">
        <title>A novel member of the family Ruminococcaceae isolated from human feces.</title>
        <authorList>
            <person name="Shkoporov A.N."/>
            <person name="Chaplin A.V."/>
            <person name="Motuzova O.V."/>
            <person name="Kafarskaia L.I."/>
            <person name="Khokhlova E.V."/>
            <person name="Efimov B.A."/>
        </authorList>
    </citation>
    <scope>NUCLEOTIDE SEQUENCE [LARGE SCALE GENOMIC DNA]</scope>
    <source>
        <strain evidence="6">585-1</strain>
    </source>
</reference>
<feature type="domain" description="HTH crp-type" evidence="5">
    <location>
        <begin position="152"/>
        <end position="220"/>
    </location>
</feature>
<dbReference type="InterPro" id="IPR018490">
    <property type="entry name" value="cNMP-bd_dom_sf"/>
</dbReference>
<accession>A0A0D8IZ56</accession>
<dbReference type="EMBL" id="WMZU01000018">
    <property type="protein sequence ID" value="MTS27938.1"/>
    <property type="molecule type" value="Genomic_DNA"/>
</dbReference>
<evidence type="ECO:0000313" key="9">
    <source>
        <dbReference type="EMBL" id="MTS52291.1"/>
    </source>
</evidence>
<evidence type="ECO:0000259" key="5">
    <source>
        <dbReference type="PROSITE" id="PS51063"/>
    </source>
</evidence>
<dbReference type="EMBL" id="VUNJ01000013">
    <property type="protein sequence ID" value="MST92655.1"/>
    <property type="molecule type" value="Genomic_DNA"/>
</dbReference>
<dbReference type="GO" id="GO:0003677">
    <property type="term" value="F:DNA binding"/>
    <property type="evidence" value="ECO:0007669"/>
    <property type="project" value="UniProtKB-KW"/>
</dbReference>
<dbReference type="Proteomes" id="UP000431913">
    <property type="component" value="Unassembled WGS sequence"/>
</dbReference>
<dbReference type="InterPro" id="IPR012318">
    <property type="entry name" value="HTH_CRP"/>
</dbReference>
<dbReference type="PATRIC" id="fig|1550024.3.peg.3599"/>
<evidence type="ECO:0000256" key="3">
    <source>
        <dbReference type="ARBA" id="ARBA00023163"/>
    </source>
</evidence>
<dbReference type="Gene3D" id="2.60.120.10">
    <property type="entry name" value="Jelly Rolls"/>
    <property type="match status" value="1"/>
</dbReference>
<evidence type="ECO:0000256" key="2">
    <source>
        <dbReference type="ARBA" id="ARBA00023125"/>
    </source>
</evidence>
<evidence type="ECO:0000259" key="4">
    <source>
        <dbReference type="PROSITE" id="PS50042"/>
    </source>
</evidence>
<dbReference type="Pfam" id="PF00027">
    <property type="entry name" value="cNMP_binding"/>
    <property type="match status" value="1"/>
</dbReference>
<dbReference type="RefSeq" id="WP_050006245.1">
    <property type="nucleotide sequence ID" value="NZ_CAOJUJ010000042.1"/>
</dbReference>
<dbReference type="InterPro" id="IPR036390">
    <property type="entry name" value="WH_DNA-bd_sf"/>
</dbReference>
<dbReference type="EMBL" id="JXXK01000030">
    <property type="protein sequence ID" value="KJF38803.1"/>
    <property type="molecule type" value="Genomic_DNA"/>
</dbReference>
<evidence type="ECO:0000256" key="1">
    <source>
        <dbReference type="ARBA" id="ARBA00023015"/>
    </source>
</evidence>
<dbReference type="PANTHER" id="PTHR24567:SF58">
    <property type="entry name" value="CYCLIC AMP-BINDING REGULATORY PROTEIN"/>
    <property type="match status" value="1"/>
</dbReference>
<dbReference type="PROSITE" id="PS50042">
    <property type="entry name" value="CNMP_BINDING_3"/>
    <property type="match status" value="1"/>
</dbReference>
<dbReference type="Proteomes" id="UP000032483">
    <property type="component" value="Unassembled WGS sequence"/>
</dbReference>
<evidence type="ECO:0000313" key="11">
    <source>
        <dbReference type="Proteomes" id="UP000431913"/>
    </source>
</evidence>
<comment type="caution">
    <text evidence="6">The sequence shown here is derived from an EMBL/GenBank/DDBJ whole genome shotgun (WGS) entry which is preliminary data.</text>
</comment>
<dbReference type="InterPro" id="IPR050397">
    <property type="entry name" value="Env_Response_Regulators"/>
</dbReference>
<dbReference type="Pfam" id="PF13545">
    <property type="entry name" value="HTH_Crp_2"/>
    <property type="match status" value="1"/>
</dbReference>
<evidence type="ECO:0000313" key="6">
    <source>
        <dbReference type="EMBL" id="KJF38803.1"/>
    </source>
</evidence>
<dbReference type="InterPro" id="IPR014710">
    <property type="entry name" value="RmlC-like_jellyroll"/>
</dbReference>
<dbReference type="PROSITE" id="PS51063">
    <property type="entry name" value="HTH_CRP_2"/>
    <property type="match status" value="1"/>
</dbReference>
<sequence length="220" mass="24459">MDFLFLSQTALFRGCSPRETADMLQCLRAERRVYEKDRVICHAGDTVEALGLVLSGGVNIESVDVWGSRSILGHVGPGQVFAETYACLPGEPLMVDAVAAQRTEVLFLNTARLLRTCPSACAHHAALIRNLLAVTSQKNLALSRRIFHTSPKTIRGRLLSYLSAQALRENSRSFAIPFDRQQLADYLGVDRSALSAELGRMRAEGLIRFRKNEFELLREP</sequence>
<dbReference type="Proteomes" id="UP000449193">
    <property type="component" value="Unassembled WGS sequence"/>
</dbReference>
<dbReference type="SMART" id="SM00419">
    <property type="entry name" value="HTH_CRP"/>
    <property type="match status" value="1"/>
</dbReference>